<feature type="non-terminal residue" evidence="2">
    <location>
        <position position="146"/>
    </location>
</feature>
<dbReference type="Pfam" id="PF02093">
    <property type="entry name" value="Gag_p30"/>
    <property type="match status" value="1"/>
</dbReference>
<gene>
    <name evidence="2" type="ORF">N328_05973</name>
</gene>
<proteinExistence type="predicted"/>
<reference evidence="2 3" key="1">
    <citation type="submission" date="2014-04" db="EMBL/GenBank/DDBJ databases">
        <title>Genome evolution of avian class.</title>
        <authorList>
            <person name="Zhang G."/>
            <person name="Li C."/>
        </authorList>
    </citation>
    <scope>NUCLEOTIDE SEQUENCE [LARGE SCALE GENOMIC DNA]</scope>
    <source>
        <strain evidence="2">BGI_N328</strain>
    </source>
</reference>
<dbReference type="Proteomes" id="UP000054313">
    <property type="component" value="Unassembled WGS sequence"/>
</dbReference>
<keyword evidence="3" id="KW-1185">Reference proteome</keyword>
<dbReference type="InterPro" id="IPR008919">
    <property type="entry name" value="Retrov_capsid_N"/>
</dbReference>
<dbReference type="InterPro" id="IPR003036">
    <property type="entry name" value="Gag_P30"/>
</dbReference>
<dbReference type="PANTHER" id="PTHR33166">
    <property type="entry name" value="GAG_P30 DOMAIN-CONTAINING PROTEIN"/>
    <property type="match status" value="1"/>
</dbReference>
<name>A0A093FP69_GAVST</name>
<dbReference type="Gene3D" id="1.10.375.10">
    <property type="entry name" value="Human Immunodeficiency Virus Type 1 Capsid Protein"/>
    <property type="match status" value="1"/>
</dbReference>
<feature type="domain" description="Core shell protein Gag P30" evidence="1">
    <location>
        <begin position="10"/>
        <end position="146"/>
    </location>
</feature>
<protein>
    <recommendedName>
        <fullName evidence="1">Core shell protein Gag P30 domain-containing protein</fullName>
    </recommendedName>
</protein>
<dbReference type="InterPro" id="IPR050462">
    <property type="entry name" value="Retroviral_Gag-Pol_poly"/>
</dbReference>
<dbReference type="EMBL" id="KK636153">
    <property type="protein sequence ID" value="KFV58450.1"/>
    <property type="molecule type" value="Genomic_DNA"/>
</dbReference>
<dbReference type="GO" id="GO:0019068">
    <property type="term" value="P:virion assembly"/>
    <property type="evidence" value="ECO:0007669"/>
    <property type="project" value="InterPro"/>
</dbReference>
<evidence type="ECO:0000259" key="1">
    <source>
        <dbReference type="Pfam" id="PF02093"/>
    </source>
</evidence>
<dbReference type="AlphaFoldDB" id="A0A093FP69"/>
<evidence type="ECO:0000313" key="3">
    <source>
        <dbReference type="Proteomes" id="UP000054313"/>
    </source>
</evidence>
<evidence type="ECO:0000313" key="2">
    <source>
        <dbReference type="EMBL" id="KFV58450.1"/>
    </source>
</evidence>
<dbReference type="SUPFAM" id="SSF47943">
    <property type="entry name" value="Retrovirus capsid protein, N-terminal core domain"/>
    <property type="match status" value="1"/>
</dbReference>
<accession>A0A093FP69</accession>
<organism evidence="2 3">
    <name type="scientific">Gavia stellata</name>
    <name type="common">Red-throated diver</name>
    <name type="synonym">Colymbus stellatus</name>
    <dbReference type="NCBI Taxonomy" id="37040"/>
    <lineage>
        <taxon>Eukaryota</taxon>
        <taxon>Metazoa</taxon>
        <taxon>Chordata</taxon>
        <taxon>Craniata</taxon>
        <taxon>Vertebrata</taxon>
        <taxon>Euteleostomi</taxon>
        <taxon>Archelosauria</taxon>
        <taxon>Archosauria</taxon>
        <taxon>Dinosauria</taxon>
        <taxon>Saurischia</taxon>
        <taxon>Theropoda</taxon>
        <taxon>Coelurosauria</taxon>
        <taxon>Aves</taxon>
        <taxon>Neognathae</taxon>
        <taxon>Neoaves</taxon>
        <taxon>Aequornithes</taxon>
        <taxon>Gaviiformes</taxon>
        <taxon>Gaviidae</taxon>
        <taxon>Gavia</taxon>
    </lineage>
</organism>
<sequence>VWVEGPFSISDLKVWKEMASVYREDPEQAVKVMEVVETMVRTQDPAWNDLQVVLDNFLDSTEKQMVLEVAKTQAEAAGAHGILTGAIEQNFPSGDPQWHPNVVDHRLTRYQRWVLYGVRHAMPKAMNWSKLYEVRQDKHESPLVFL</sequence>
<feature type="non-terminal residue" evidence="2">
    <location>
        <position position="1"/>
    </location>
</feature>